<name>A0A1B5Z9K9_TRISU</name>
<proteinExistence type="predicted"/>
<dbReference type="GO" id="GO:0004523">
    <property type="term" value="F:RNA-DNA hybrid ribonuclease activity"/>
    <property type="evidence" value="ECO:0007669"/>
    <property type="project" value="InterPro"/>
</dbReference>
<dbReference type="SUPFAM" id="SSF53098">
    <property type="entry name" value="Ribonuclease H-like"/>
    <property type="match status" value="1"/>
</dbReference>
<dbReference type="InterPro" id="IPR044730">
    <property type="entry name" value="RNase_H-like_dom_plant"/>
</dbReference>
<dbReference type="InterPro" id="IPR036397">
    <property type="entry name" value="RNaseH_sf"/>
</dbReference>
<feature type="non-terminal residue" evidence="2">
    <location>
        <position position="170"/>
    </location>
</feature>
<dbReference type="AlphaFoldDB" id="A0A1B5Z9K9"/>
<dbReference type="InterPro" id="IPR012337">
    <property type="entry name" value="RNaseH-like_sf"/>
</dbReference>
<dbReference type="PANTHER" id="PTHR47723">
    <property type="entry name" value="OS05G0353850 PROTEIN"/>
    <property type="match status" value="1"/>
</dbReference>
<protein>
    <recommendedName>
        <fullName evidence="1">RNase H type-1 domain-containing protein</fullName>
    </recommendedName>
</protein>
<dbReference type="Pfam" id="PF13456">
    <property type="entry name" value="RVT_3"/>
    <property type="match status" value="1"/>
</dbReference>
<reference evidence="3" key="1">
    <citation type="journal article" date="2017" name="Front. Plant Sci.">
        <title>Climate Clever Clovers: New Paradigm to Reduce the Environmental Footprint of Ruminants by Breeding Low Methanogenic Forages Utilizing Haplotype Variation.</title>
        <authorList>
            <person name="Kaur P."/>
            <person name="Appels R."/>
            <person name="Bayer P.E."/>
            <person name="Keeble-Gagnere G."/>
            <person name="Wang J."/>
            <person name="Hirakawa H."/>
            <person name="Shirasawa K."/>
            <person name="Vercoe P."/>
            <person name="Stefanova K."/>
            <person name="Durmic Z."/>
            <person name="Nichols P."/>
            <person name="Revell C."/>
            <person name="Isobe S.N."/>
            <person name="Edwards D."/>
            <person name="Erskine W."/>
        </authorList>
    </citation>
    <scope>NUCLEOTIDE SEQUENCE [LARGE SCALE GENOMIC DNA]</scope>
    <source>
        <strain evidence="3">cv. Daliak</strain>
    </source>
</reference>
<dbReference type="Proteomes" id="UP000242715">
    <property type="component" value="Unassembled WGS sequence"/>
</dbReference>
<accession>A0A1B5Z9K9</accession>
<keyword evidence="3" id="KW-1185">Reference proteome</keyword>
<organism evidence="2 3">
    <name type="scientific">Trifolium subterraneum</name>
    <name type="common">Subterranean clover</name>
    <dbReference type="NCBI Taxonomy" id="3900"/>
    <lineage>
        <taxon>Eukaryota</taxon>
        <taxon>Viridiplantae</taxon>
        <taxon>Streptophyta</taxon>
        <taxon>Embryophyta</taxon>
        <taxon>Tracheophyta</taxon>
        <taxon>Spermatophyta</taxon>
        <taxon>Magnoliopsida</taxon>
        <taxon>eudicotyledons</taxon>
        <taxon>Gunneridae</taxon>
        <taxon>Pentapetalae</taxon>
        <taxon>rosids</taxon>
        <taxon>fabids</taxon>
        <taxon>Fabales</taxon>
        <taxon>Fabaceae</taxon>
        <taxon>Papilionoideae</taxon>
        <taxon>50 kb inversion clade</taxon>
        <taxon>NPAAA clade</taxon>
        <taxon>Hologalegina</taxon>
        <taxon>IRL clade</taxon>
        <taxon>Trifolieae</taxon>
        <taxon>Trifolium</taxon>
    </lineage>
</organism>
<gene>
    <name evidence="2" type="ORF">TSUD_424460</name>
</gene>
<dbReference type="Gene3D" id="3.30.420.10">
    <property type="entry name" value="Ribonuclease H-like superfamily/Ribonuclease H"/>
    <property type="match status" value="1"/>
</dbReference>
<dbReference type="PANTHER" id="PTHR47723:SF19">
    <property type="entry name" value="POLYNUCLEOTIDYL TRANSFERASE, RIBONUCLEASE H-LIKE SUPERFAMILY PROTEIN"/>
    <property type="match status" value="1"/>
</dbReference>
<dbReference type="InterPro" id="IPR002156">
    <property type="entry name" value="RNaseH_domain"/>
</dbReference>
<evidence type="ECO:0000313" key="2">
    <source>
        <dbReference type="EMBL" id="GAU10807.1"/>
    </source>
</evidence>
<dbReference type="GO" id="GO:0003676">
    <property type="term" value="F:nucleic acid binding"/>
    <property type="evidence" value="ECO:0007669"/>
    <property type="project" value="InterPro"/>
</dbReference>
<feature type="domain" description="RNase H type-1" evidence="1">
    <location>
        <begin position="37"/>
        <end position="167"/>
    </location>
</feature>
<evidence type="ECO:0000259" key="1">
    <source>
        <dbReference type="PROSITE" id="PS50879"/>
    </source>
</evidence>
<evidence type="ECO:0000313" key="3">
    <source>
        <dbReference type="Proteomes" id="UP000242715"/>
    </source>
</evidence>
<dbReference type="CDD" id="cd06222">
    <property type="entry name" value="RNase_H_like"/>
    <property type="match status" value="1"/>
</dbReference>
<dbReference type="OrthoDB" id="1436468at2759"/>
<dbReference type="EMBL" id="BCLP01050624">
    <property type="protein sequence ID" value="GAU10807.1"/>
    <property type="molecule type" value="Genomic_DNA"/>
</dbReference>
<dbReference type="InterPro" id="IPR053151">
    <property type="entry name" value="RNase_H-like"/>
</dbReference>
<dbReference type="PROSITE" id="PS50879">
    <property type="entry name" value="RNASE_H_1"/>
    <property type="match status" value="1"/>
</dbReference>
<sequence>MNWFTIHATSSNGVLFMVFDSSQLQKPLRHVSWVAPLGNTIKVNVDGSSLNNPGRAGFGGIMRNNMGNWLLGFSGFIGIATSLQAELHAIYNGLCLAMDQGFNNVIIESDSTIAIGLVEHGTSPLHPYAPLIKNIRQFQNMDWTIAFHHTLREGNECADWLAKKGATSDV</sequence>
<comment type="caution">
    <text evidence="2">The sequence shown here is derived from an EMBL/GenBank/DDBJ whole genome shotgun (WGS) entry which is preliminary data.</text>
</comment>